<dbReference type="Proteomes" id="UP000193622">
    <property type="component" value="Unassembled WGS sequence"/>
</dbReference>
<reference evidence="1" key="2">
    <citation type="submission" date="2022-12" db="EMBL/GenBank/DDBJ databases">
        <title>Whole genome sequence of Mycolicibacterium iranicum strain SBH312.</title>
        <authorList>
            <person name="Jani J."/>
            <person name="Arifin Mustapha Z."/>
            <person name="Ahmed K."/>
            <person name="Kai Ling C."/>
        </authorList>
    </citation>
    <scope>NUCLEOTIDE SEQUENCE</scope>
    <source>
        <strain evidence="1">SBH312</strain>
    </source>
</reference>
<protein>
    <submittedName>
        <fullName evidence="2">Uncharacterized protein</fullName>
    </submittedName>
</protein>
<comment type="caution">
    <text evidence="2">The sequence shown here is derived from an EMBL/GenBank/DDBJ whole genome shotgun (WGS) entry which is preliminary data.</text>
</comment>
<organism evidence="2 3">
    <name type="scientific">Mycolicibacterium iranicum</name>
    <name type="common">Mycobacterium iranicum</name>
    <dbReference type="NCBI Taxonomy" id="912594"/>
    <lineage>
        <taxon>Bacteria</taxon>
        <taxon>Bacillati</taxon>
        <taxon>Actinomycetota</taxon>
        <taxon>Actinomycetes</taxon>
        <taxon>Mycobacteriales</taxon>
        <taxon>Mycobacteriaceae</taxon>
        <taxon>Mycolicibacterium</taxon>
    </lineage>
</organism>
<evidence type="ECO:0000313" key="1">
    <source>
        <dbReference type="EMBL" id="MCZ0730781.1"/>
    </source>
</evidence>
<proteinExistence type="predicted"/>
<dbReference type="AlphaFoldDB" id="A0A1X1WKU3"/>
<sequence length="69" mass="7627">MTALGVIAALATALCVGYVLGYRRGSRTPTWRQRTGRVALGRQAVSLVTLVAVSHFQRSARRRLRFIGR</sequence>
<dbReference type="EMBL" id="LQPC01000032">
    <property type="protein sequence ID" value="ORV87180.1"/>
    <property type="molecule type" value="Genomic_DNA"/>
</dbReference>
<gene>
    <name evidence="2" type="ORF">AWC12_18150</name>
    <name evidence="1" type="ORF">OY187_22260</name>
</gene>
<reference evidence="2 3" key="1">
    <citation type="submission" date="2016-01" db="EMBL/GenBank/DDBJ databases">
        <title>The new phylogeny of the genus Mycobacterium.</title>
        <authorList>
            <person name="Tarcisio F."/>
            <person name="Conor M."/>
            <person name="Antonella G."/>
            <person name="Elisabetta G."/>
            <person name="Giulia F.S."/>
            <person name="Sara T."/>
            <person name="Anna F."/>
            <person name="Clotilde B."/>
            <person name="Roberto B."/>
            <person name="Veronica D.S."/>
            <person name="Fabio R."/>
            <person name="Monica P."/>
            <person name="Olivier J."/>
            <person name="Enrico T."/>
            <person name="Nicola S."/>
        </authorList>
    </citation>
    <scope>NUCLEOTIDE SEQUENCE [LARGE SCALE GENOMIC DNA]</scope>
    <source>
        <strain evidence="2 3">DSM 45541</strain>
    </source>
</reference>
<name>A0A1X1WKU3_MYCIR</name>
<evidence type="ECO:0000313" key="4">
    <source>
        <dbReference type="Proteomes" id="UP001084650"/>
    </source>
</evidence>
<dbReference type="RefSeq" id="WP_024444450.1">
    <property type="nucleotide sequence ID" value="NZ_JAPQYE010000012.1"/>
</dbReference>
<evidence type="ECO:0000313" key="3">
    <source>
        <dbReference type="Proteomes" id="UP000193622"/>
    </source>
</evidence>
<accession>A0A1X1WKU3</accession>
<keyword evidence="4" id="KW-1185">Reference proteome</keyword>
<evidence type="ECO:0000313" key="2">
    <source>
        <dbReference type="EMBL" id="ORV87180.1"/>
    </source>
</evidence>
<dbReference type="Proteomes" id="UP001084650">
    <property type="component" value="Unassembled WGS sequence"/>
</dbReference>
<dbReference type="EMBL" id="JAPQYE010000012">
    <property type="protein sequence ID" value="MCZ0730781.1"/>
    <property type="molecule type" value="Genomic_DNA"/>
</dbReference>